<gene>
    <name evidence="1" type="ORF">LTR97_002090</name>
</gene>
<reference evidence="1" key="1">
    <citation type="submission" date="2023-08" db="EMBL/GenBank/DDBJ databases">
        <title>Black Yeasts Isolated from many extreme environments.</title>
        <authorList>
            <person name="Coleine C."/>
            <person name="Stajich J.E."/>
            <person name="Selbmann L."/>
        </authorList>
    </citation>
    <scope>NUCLEOTIDE SEQUENCE</scope>
    <source>
        <strain evidence="1">CCFEE 5810</strain>
    </source>
</reference>
<proteinExistence type="predicted"/>
<dbReference type="PANTHER" id="PTHR40257">
    <property type="match status" value="1"/>
</dbReference>
<organism evidence="1 2">
    <name type="scientific">Elasticomyces elasticus</name>
    <dbReference type="NCBI Taxonomy" id="574655"/>
    <lineage>
        <taxon>Eukaryota</taxon>
        <taxon>Fungi</taxon>
        <taxon>Dikarya</taxon>
        <taxon>Ascomycota</taxon>
        <taxon>Pezizomycotina</taxon>
        <taxon>Dothideomycetes</taxon>
        <taxon>Dothideomycetidae</taxon>
        <taxon>Mycosphaerellales</taxon>
        <taxon>Teratosphaeriaceae</taxon>
        <taxon>Elasticomyces</taxon>
    </lineage>
</organism>
<accession>A0AAN8A485</accession>
<evidence type="ECO:0000313" key="1">
    <source>
        <dbReference type="EMBL" id="KAK5704976.1"/>
    </source>
</evidence>
<sequence length="306" mass="33413">MAPVTLHLIIADQPKDFLNALRALPPASRPLYIGSVHHWMHAPTTLSTAALLGNGETITQWHFLIIYPASSPESLDLPSGLQHHVREKWSITAGVSDDLLANFAAAQAKRVSNAVPPLPAGWSATDYSGLDASIPPADVEASLALEAYSFGSNNTSDSPVVLKDWIRAFGTKHTGPVQMLNLDCCNPGRRPDFYSYIMAFSASVGSRYGGDATVLSFGQDVTEWSTRKEEGELTVAEAKESEKGYGTRKGQVAGWEDVALVWYPSIWHFAKLLDDPEYAEADRKFKVGVLRDGPIVCCTEVEMNYE</sequence>
<dbReference type="EMBL" id="JAVRQU010000003">
    <property type="protein sequence ID" value="KAK5704976.1"/>
    <property type="molecule type" value="Genomic_DNA"/>
</dbReference>
<evidence type="ECO:0000313" key="2">
    <source>
        <dbReference type="Proteomes" id="UP001310594"/>
    </source>
</evidence>
<dbReference type="Proteomes" id="UP001310594">
    <property type="component" value="Unassembled WGS sequence"/>
</dbReference>
<protein>
    <submittedName>
        <fullName evidence="1">Uncharacterized protein</fullName>
    </submittedName>
</protein>
<name>A0AAN8A485_9PEZI</name>
<dbReference type="Gene3D" id="3.30.70.100">
    <property type="match status" value="1"/>
</dbReference>
<comment type="caution">
    <text evidence="1">The sequence shown here is derived from an EMBL/GenBank/DDBJ whole genome shotgun (WGS) entry which is preliminary data.</text>
</comment>
<dbReference type="AlphaFoldDB" id="A0AAN8A485"/>
<dbReference type="PANTHER" id="PTHR40257:SF1">
    <property type="entry name" value="DUF1330 DOMAIN-CONTAINING PROTEIN"/>
    <property type="match status" value="1"/>
</dbReference>